<dbReference type="GeneID" id="4386985"/>
<evidence type="ECO:0000313" key="1">
    <source>
        <dbReference type="EMBL" id="EAQ93818.1"/>
    </source>
</evidence>
<dbReference type="AlphaFoldDB" id="Q2HCK1"/>
<dbReference type="OMA" id="TINCDRC"/>
<dbReference type="VEuPathDB" id="FungiDB:CHGG_02053"/>
<evidence type="ECO:0000313" key="2">
    <source>
        <dbReference type="Proteomes" id="UP000001056"/>
    </source>
</evidence>
<keyword evidence="2" id="KW-1185">Reference proteome</keyword>
<sequence length="82" mass="8942">MAKCSKCGNDTSKPRGFETVTINCDRCDNHSGYRRCTGCTRGPRDVVMKCCGRCSPAGKVKCLPCNGTGSREIKKPCTRRHG</sequence>
<organism evidence="1 2">
    <name type="scientific">Chaetomium globosum (strain ATCC 6205 / CBS 148.51 / DSM 1962 / NBRC 6347 / NRRL 1970)</name>
    <name type="common">Soil fungus</name>
    <dbReference type="NCBI Taxonomy" id="306901"/>
    <lineage>
        <taxon>Eukaryota</taxon>
        <taxon>Fungi</taxon>
        <taxon>Dikarya</taxon>
        <taxon>Ascomycota</taxon>
        <taxon>Pezizomycotina</taxon>
        <taxon>Sordariomycetes</taxon>
        <taxon>Sordariomycetidae</taxon>
        <taxon>Sordariales</taxon>
        <taxon>Chaetomiaceae</taxon>
        <taxon>Chaetomium</taxon>
    </lineage>
</organism>
<dbReference type="EMBL" id="CH408029">
    <property type="protein sequence ID" value="EAQ93818.1"/>
    <property type="molecule type" value="Genomic_DNA"/>
</dbReference>
<protein>
    <submittedName>
        <fullName evidence="1">Uncharacterized protein</fullName>
    </submittedName>
</protein>
<dbReference type="HOGENOM" id="CLU_2558100_0_0_1"/>
<proteinExistence type="predicted"/>
<name>Q2HCK1_CHAGB</name>
<dbReference type="InParanoid" id="Q2HCK1"/>
<reference evidence="2" key="1">
    <citation type="journal article" date="2015" name="Genome Announc.">
        <title>Draft genome sequence of the cellulolytic fungus Chaetomium globosum.</title>
        <authorList>
            <person name="Cuomo C.A."/>
            <person name="Untereiner W.A."/>
            <person name="Ma L.-J."/>
            <person name="Grabherr M."/>
            <person name="Birren B.W."/>
        </authorList>
    </citation>
    <scope>NUCLEOTIDE SEQUENCE [LARGE SCALE GENOMIC DNA]</scope>
    <source>
        <strain evidence="2">ATCC 6205 / CBS 148.51 / DSM 1962 / NBRC 6347 / NRRL 1970</strain>
    </source>
</reference>
<dbReference type="RefSeq" id="XP_001221274.1">
    <property type="nucleotide sequence ID" value="XM_001221273.1"/>
</dbReference>
<dbReference type="Proteomes" id="UP000001056">
    <property type="component" value="Unassembled WGS sequence"/>
</dbReference>
<dbReference type="OrthoDB" id="4555898at2759"/>
<accession>Q2HCK1</accession>
<gene>
    <name evidence="1" type="ORF">CHGG_02053</name>
</gene>